<dbReference type="InParanoid" id="A0A162ZXA4"/>
<sequence>MNRQHMIWLEQASPTESRLLRLPKELILKIMSYVAVDSQTDYPSSLIELSKTSREIYYLIHHDPWRLLTLWRCAFHVRFDTAALYRRRLDRYIDWKAVMNRRFKALYGCRAYAQTRQTSNLQYLDWEVIWEMLTEHDDRNVWLLHYYDVPVAAADAFTHSDGSNHAIILPILSLLVNYDFKLTDALRSSQNSQSQIVCPSLTRMAYHPETDVMQTTDMATTFSPAQDSSSSAYHLFFATIFAHHPTPYQSIPGCVPIPLFPLSSALFDVEYLRRYERNLFVASLSESRCGWQDRPVIGSVENVYASTGFGSQSHYVTEAHRIEGEWIGYYSFQDEGDNDSDNSSTSTISSQPGDWVDGPIRLSLHIVPLDPHVHSSPQQLSSSYLSSSSSSSSSSLLESSSLYLSSPPYCKTSENTTDSLGFPSNHLRTCPLTRFEGTGIDGNGAFTVSGLIDDSEDGQITWEKSYVESEETWEYSGRFVWPMGLCGRWGDEEYGGPWWIWKAASSDSIALPLPVLKPH</sequence>
<evidence type="ECO:0000313" key="1">
    <source>
        <dbReference type="EMBL" id="OAD69631.1"/>
    </source>
</evidence>
<proteinExistence type="predicted"/>
<dbReference type="STRING" id="763407.A0A162ZXA4"/>
<dbReference type="VEuPathDB" id="FungiDB:PHYBLDRAFT_149417"/>
<name>A0A162ZXA4_PHYB8</name>
<dbReference type="AlphaFoldDB" id="A0A162ZXA4"/>
<accession>A0A162ZXA4</accession>
<dbReference type="EMBL" id="KV440991">
    <property type="protein sequence ID" value="OAD69631.1"/>
    <property type="molecule type" value="Genomic_DNA"/>
</dbReference>
<dbReference type="RefSeq" id="XP_018287671.1">
    <property type="nucleotide sequence ID" value="XM_018432271.1"/>
</dbReference>
<dbReference type="OrthoDB" id="2325329at2759"/>
<dbReference type="GeneID" id="28993177"/>
<organism evidence="1 2">
    <name type="scientific">Phycomyces blakesleeanus (strain ATCC 8743b / DSM 1359 / FGSC 10004 / NBRC 33097 / NRRL 1555)</name>
    <dbReference type="NCBI Taxonomy" id="763407"/>
    <lineage>
        <taxon>Eukaryota</taxon>
        <taxon>Fungi</taxon>
        <taxon>Fungi incertae sedis</taxon>
        <taxon>Mucoromycota</taxon>
        <taxon>Mucoromycotina</taxon>
        <taxon>Mucoromycetes</taxon>
        <taxon>Mucorales</taxon>
        <taxon>Phycomycetaceae</taxon>
        <taxon>Phycomyces</taxon>
    </lineage>
</organism>
<protein>
    <recommendedName>
        <fullName evidence="3">F-box domain-containing protein</fullName>
    </recommendedName>
</protein>
<dbReference type="Proteomes" id="UP000077315">
    <property type="component" value="Unassembled WGS sequence"/>
</dbReference>
<evidence type="ECO:0000313" key="2">
    <source>
        <dbReference type="Proteomes" id="UP000077315"/>
    </source>
</evidence>
<keyword evidence="2" id="KW-1185">Reference proteome</keyword>
<gene>
    <name evidence="1" type="ORF">PHYBLDRAFT_149417</name>
</gene>
<reference evidence="2" key="1">
    <citation type="submission" date="2015-06" db="EMBL/GenBank/DDBJ databases">
        <title>Expansion of signal transduction pathways in fungi by whole-genome duplication.</title>
        <authorList>
            <consortium name="DOE Joint Genome Institute"/>
            <person name="Corrochano L.M."/>
            <person name="Kuo A."/>
            <person name="Marcet-Houben M."/>
            <person name="Polaino S."/>
            <person name="Salamov A."/>
            <person name="Villalobos J.M."/>
            <person name="Alvarez M.I."/>
            <person name="Avalos J."/>
            <person name="Benito E.P."/>
            <person name="Benoit I."/>
            <person name="Burger G."/>
            <person name="Camino L.P."/>
            <person name="Canovas D."/>
            <person name="Cerda-Olmedo E."/>
            <person name="Cheng J.-F."/>
            <person name="Dominguez A."/>
            <person name="Elias M."/>
            <person name="Eslava A.P."/>
            <person name="Glaser F."/>
            <person name="Grimwood J."/>
            <person name="Gutierrez G."/>
            <person name="Heitman J."/>
            <person name="Henrissat B."/>
            <person name="Iturriaga E.A."/>
            <person name="Lang B.F."/>
            <person name="Lavin J.L."/>
            <person name="Lee S."/>
            <person name="Li W."/>
            <person name="Lindquist E."/>
            <person name="Lopez-Garcia S."/>
            <person name="Luque E.M."/>
            <person name="Marcos A.T."/>
            <person name="Martin J."/>
            <person name="McCluskey K."/>
            <person name="Medina H.R."/>
            <person name="Miralles-Duran A."/>
            <person name="Miyazaki A."/>
            <person name="Munoz-Torres E."/>
            <person name="Oguiza J.A."/>
            <person name="Ohm R."/>
            <person name="Olmedo M."/>
            <person name="Orejas M."/>
            <person name="Ortiz-Castellanos L."/>
            <person name="Pisabarro A.G."/>
            <person name="Rodriguez-Romero J."/>
            <person name="Ruiz-Herrera J."/>
            <person name="Ruiz-Vazquez R."/>
            <person name="Sanz C."/>
            <person name="Schackwitz W."/>
            <person name="Schmutz J."/>
            <person name="Shahriari M."/>
            <person name="Shelest E."/>
            <person name="Silva-Franco F."/>
            <person name="Soanes D."/>
            <person name="Syed K."/>
            <person name="Tagua V.G."/>
            <person name="Talbot N.J."/>
            <person name="Thon M."/>
            <person name="De vries R.P."/>
            <person name="Wiebenga A."/>
            <person name="Yadav J.S."/>
            <person name="Braun E.L."/>
            <person name="Baker S."/>
            <person name="Garre V."/>
            <person name="Horwitz B."/>
            <person name="Torres-Martinez S."/>
            <person name="Idnurm A."/>
            <person name="Herrera-Estrella A."/>
            <person name="Gabaldon T."/>
            <person name="Grigoriev I.V."/>
        </authorList>
    </citation>
    <scope>NUCLEOTIDE SEQUENCE [LARGE SCALE GENOMIC DNA]</scope>
    <source>
        <strain evidence="2">NRRL 1555(-)</strain>
    </source>
</reference>
<evidence type="ECO:0008006" key="3">
    <source>
        <dbReference type="Google" id="ProtNLM"/>
    </source>
</evidence>
<dbReference type="InterPro" id="IPR036047">
    <property type="entry name" value="F-box-like_dom_sf"/>
</dbReference>
<dbReference type="SUPFAM" id="SSF81383">
    <property type="entry name" value="F-box domain"/>
    <property type="match status" value="1"/>
</dbReference>